<dbReference type="EMBL" id="LKCN02000006">
    <property type="protein sequence ID" value="RCI13581.1"/>
    <property type="molecule type" value="Genomic_DNA"/>
</dbReference>
<protein>
    <submittedName>
        <fullName evidence="1">Uncharacterized protein</fullName>
    </submittedName>
</protein>
<evidence type="ECO:0000313" key="1">
    <source>
        <dbReference type="EMBL" id="RCI13581.1"/>
    </source>
</evidence>
<dbReference type="Proteomes" id="UP000253664">
    <property type="component" value="Unassembled WGS sequence"/>
</dbReference>
<dbReference type="AlphaFoldDB" id="A0A367LGP5"/>
<reference evidence="1 2" key="1">
    <citation type="journal article" date="2015" name="BMC Genomics">
        <title>Insights from the genome of Ophiocordyceps polyrhachis-furcata to pathogenicity and host specificity in insect fungi.</title>
        <authorList>
            <person name="Wichadakul D."/>
            <person name="Kobmoo N."/>
            <person name="Ingsriswang S."/>
            <person name="Tangphatsornruang S."/>
            <person name="Chantasingh D."/>
            <person name="Luangsa-ard J.J."/>
            <person name="Eurwilaichitr L."/>
        </authorList>
    </citation>
    <scope>NUCLEOTIDE SEQUENCE [LARGE SCALE GENOMIC DNA]</scope>
    <source>
        <strain evidence="1 2">BCC 54312</strain>
    </source>
</reference>
<sequence>ERGNFIGKGKEEGGEKEVKKKKKRNHVMVLYVRVLQVGTLKYLEKYLYS</sequence>
<feature type="non-terminal residue" evidence="1">
    <location>
        <position position="1"/>
    </location>
</feature>
<evidence type="ECO:0000313" key="2">
    <source>
        <dbReference type="Proteomes" id="UP000253664"/>
    </source>
</evidence>
<proteinExistence type="predicted"/>
<accession>A0A367LGP5</accession>
<comment type="caution">
    <text evidence="1">The sequence shown here is derived from an EMBL/GenBank/DDBJ whole genome shotgun (WGS) entry which is preliminary data.</text>
</comment>
<name>A0A367LGP5_9HYPO</name>
<keyword evidence="2" id="KW-1185">Reference proteome</keyword>
<gene>
    <name evidence="1" type="ORF">L249_5629</name>
</gene>
<organism evidence="1 2">
    <name type="scientific">Ophiocordyceps polyrhachis-furcata BCC 54312</name>
    <dbReference type="NCBI Taxonomy" id="1330021"/>
    <lineage>
        <taxon>Eukaryota</taxon>
        <taxon>Fungi</taxon>
        <taxon>Dikarya</taxon>
        <taxon>Ascomycota</taxon>
        <taxon>Pezizomycotina</taxon>
        <taxon>Sordariomycetes</taxon>
        <taxon>Hypocreomycetidae</taxon>
        <taxon>Hypocreales</taxon>
        <taxon>Ophiocordycipitaceae</taxon>
        <taxon>Ophiocordyceps</taxon>
    </lineage>
</organism>